<dbReference type="Proteomes" id="UP001176961">
    <property type="component" value="Unassembled WGS sequence"/>
</dbReference>
<keyword evidence="4" id="KW-1185">Reference proteome</keyword>
<evidence type="ECO:0000313" key="3">
    <source>
        <dbReference type="EMBL" id="CAJ0608148.1"/>
    </source>
</evidence>
<feature type="compositionally biased region" description="Basic and acidic residues" evidence="1">
    <location>
        <begin position="71"/>
        <end position="85"/>
    </location>
</feature>
<evidence type="ECO:0000256" key="1">
    <source>
        <dbReference type="SAM" id="MobiDB-lite"/>
    </source>
</evidence>
<sequence length="189" mass="21319">MVGLWKNGSLLIATILEHFVLSMYCVLLVLFAAVTCRRRKTAAKEIRPSIRTFLADRKAKSVGMDSGSLADDPKQEQNVKDKVQNEEKFVEEKKTQASEQQLLDVAQEMYQKQQTRLAETQRIDQDGDDLVVTARRALASTSTKEKDATRNSTKKDKPPSARLPTDATQDMSIVEKSKMYKIRKGEIAI</sequence>
<gene>
    <name evidence="3" type="ORF">CYNAS_LOCUS20131</name>
</gene>
<proteinExistence type="predicted"/>
<feature type="region of interest" description="Disordered" evidence="1">
    <location>
        <begin position="63"/>
        <end position="85"/>
    </location>
</feature>
<keyword evidence="2" id="KW-0812">Transmembrane</keyword>
<protein>
    <submittedName>
        <fullName evidence="3">Uncharacterized protein</fullName>
    </submittedName>
</protein>
<dbReference type="EMBL" id="CATQJL010000316">
    <property type="protein sequence ID" value="CAJ0608148.1"/>
    <property type="molecule type" value="Genomic_DNA"/>
</dbReference>
<keyword evidence="2" id="KW-0472">Membrane</keyword>
<feature type="region of interest" description="Disordered" evidence="1">
    <location>
        <begin position="137"/>
        <end position="172"/>
    </location>
</feature>
<reference evidence="3" key="1">
    <citation type="submission" date="2023-07" db="EMBL/GenBank/DDBJ databases">
        <authorList>
            <consortium name="CYATHOMIX"/>
        </authorList>
    </citation>
    <scope>NUCLEOTIDE SEQUENCE</scope>
    <source>
        <strain evidence="3">N/A</strain>
    </source>
</reference>
<name>A0AA36MFQ2_CYLNA</name>
<evidence type="ECO:0000256" key="2">
    <source>
        <dbReference type="SAM" id="Phobius"/>
    </source>
</evidence>
<dbReference type="AlphaFoldDB" id="A0AA36MFQ2"/>
<comment type="caution">
    <text evidence="3">The sequence shown here is derived from an EMBL/GenBank/DDBJ whole genome shotgun (WGS) entry which is preliminary data.</text>
</comment>
<accession>A0AA36MFQ2</accession>
<feature type="transmembrane region" description="Helical" evidence="2">
    <location>
        <begin position="12"/>
        <end position="34"/>
    </location>
</feature>
<keyword evidence="2" id="KW-1133">Transmembrane helix</keyword>
<feature type="compositionally biased region" description="Basic and acidic residues" evidence="1">
    <location>
        <begin position="143"/>
        <end position="159"/>
    </location>
</feature>
<organism evidence="3 4">
    <name type="scientific">Cylicocyclus nassatus</name>
    <name type="common">Nematode worm</name>
    <dbReference type="NCBI Taxonomy" id="53992"/>
    <lineage>
        <taxon>Eukaryota</taxon>
        <taxon>Metazoa</taxon>
        <taxon>Ecdysozoa</taxon>
        <taxon>Nematoda</taxon>
        <taxon>Chromadorea</taxon>
        <taxon>Rhabditida</taxon>
        <taxon>Rhabditina</taxon>
        <taxon>Rhabditomorpha</taxon>
        <taxon>Strongyloidea</taxon>
        <taxon>Strongylidae</taxon>
        <taxon>Cylicocyclus</taxon>
    </lineage>
</organism>
<evidence type="ECO:0000313" key="4">
    <source>
        <dbReference type="Proteomes" id="UP001176961"/>
    </source>
</evidence>